<sequence length="330" mass="34719">MLGSVDVERFLVTGSSGHLGEALVRTLRDSGAAVTGLDLVPSPWTDVIASLTDRDALADALAGVTHVLHTATLHKPHVGSHTRQDFVGTNVSGTLAVLEESATAGVRAVVFTSSTSAFGRALTPVPGGPATWIDETVVPRVRNVYGATKTAAEDLCELASLDPGLPVVVLRVSRFFPEADDRDEVRAEFDDTALKLVEFCHRRVDVADVVTAHLAAARRAPELGFARYVLSAPSPFTRDDLPGLGRDVAGVLARRAPGVAALLRERGWAVPAVDRVYSSARAVAELGWTPVWDAEAVAARVRAGSAPRSPLADAVGAKGYHAAPTGVYTR</sequence>
<dbReference type="EMBL" id="JAGINU010000001">
    <property type="protein sequence ID" value="MBP2365424.1"/>
    <property type="molecule type" value="Genomic_DNA"/>
</dbReference>
<dbReference type="SUPFAM" id="SSF51735">
    <property type="entry name" value="NAD(P)-binding Rossmann-fold domains"/>
    <property type="match status" value="1"/>
</dbReference>
<dbReference type="PANTHER" id="PTHR10366">
    <property type="entry name" value="NAD DEPENDENT EPIMERASE/DEHYDRATASE"/>
    <property type="match status" value="1"/>
</dbReference>
<dbReference type="InterPro" id="IPR036291">
    <property type="entry name" value="NAD(P)-bd_dom_sf"/>
</dbReference>
<reference evidence="4 5" key="1">
    <citation type="submission" date="2021-03" db="EMBL/GenBank/DDBJ databases">
        <title>Sequencing the genomes of 1000 actinobacteria strains.</title>
        <authorList>
            <person name="Klenk H.-P."/>
        </authorList>
    </citation>
    <scope>NUCLEOTIDE SEQUENCE [LARGE SCALE GENOMIC DNA]</scope>
    <source>
        <strain evidence="4 5">DSM 45256</strain>
    </source>
</reference>
<keyword evidence="5" id="KW-1185">Reference proteome</keyword>
<evidence type="ECO:0000256" key="2">
    <source>
        <dbReference type="ARBA" id="ARBA00023445"/>
    </source>
</evidence>
<gene>
    <name evidence="4" type="ORF">JOF36_001120</name>
</gene>
<feature type="domain" description="NAD-dependent epimerase/dehydratase" evidence="3">
    <location>
        <begin position="11"/>
        <end position="179"/>
    </location>
</feature>
<dbReference type="RefSeq" id="WP_307862225.1">
    <property type="nucleotide sequence ID" value="NZ_JAGINU010000001.1"/>
</dbReference>
<dbReference type="Gene3D" id="3.40.50.720">
    <property type="entry name" value="NAD(P)-binding Rossmann-like Domain"/>
    <property type="match status" value="1"/>
</dbReference>
<keyword evidence="1" id="KW-0560">Oxidoreductase</keyword>
<proteinExistence type="inferred from homology"/>
<dbReference type="InterPro" id="IPR050425">
    <property type="entry name" value="NAD(P)_dehydrat-like"/>
</dbReference>
<dbReference type="Proteomes" id="UP001519295">
    <property type="component" value="Unassembled WGS sequence"/>
</dbReference>
<dbReference type="PANTHER" id="PTHR10366:SF564">
    <property type="entry name" value="STEROL-4-ALPHA-CARBOXYLATE 3-DEHYDROGENASE, DECARBOXYLATING"/>
    <property type="match status" value="1"/>
</dbReference>
<protein>
    <submittedName>
        <fullName evidence="4">Nucleoside-diphosphate-sugar epimerase</fullName>
    </submittedName>
</protein>
<evidence type="ECO:0000313" key="5">
    <source>
        <dbReference type="Proteomes" id="UP001519295"/>
    </source>
</evidence>
<comment type="similarity">
    <text evidence="2">Belongs to the NAD(P)-dependent epimerase/dehydratase family. Dihydroflavonol-4-reductase subfamily.</text>
</comment>
<dbReference type="Pfam" id="PF01370">
    <property type="entry name" value="Epimerase"/>
    <property type="match status" value="1"/>
</dbReference>
<organism evidence="4 5">
    <name type="scientific">Pseudonocardia parietis</name>
    <dbReference type="NCBI Taxonomy" id="570936"/>
    <lineage>
        <taxon>Bacteria</taxon>
        <taxon>Bacillati</taxon>
        <taxon>Actinomycetota</taxon>
        <taxon>Actinomycetes</taxon>
        <taxon>Pseudonocardiales</taxon>
        <taxon>Pseudonocardiaceae</taxon>
        <taxon>Pseudonocardia</taxon>
    </lineage>
</organism>
<name>A0ABS4VPC4_9PSEU</name>
<dbReference type="InterPro" id="IPR001509">
    <property type="entry name" value="Epimerase_deHydtase"/>
</dbReference>
<evidence type="ECO:0000256" key="1">
    <source>
        <dbReference type="ARBA" id="ARBA00023002"/>
    </source>
</evidence>
<evidence type="ECO:0000313" key="4">
    <source>
        <dbReference type="EMBL" id="MBP2365424.1"/>
    </source>
</evidence>
<accession>A0ABS4VPC4</accession>
<comment type="caution">
    <text evidence="4">The sequence shown here is derived from an EMBL/GenBank/DDBJ whole genome shotgun (WGS) entry which is preliminary data.</text>
</comment>
<evidence type="ECO:0000259" key="3">
    <source>
        <dbReference type="Pfam" id="PF01370"/>
    </source>
</evidence>